<feature type="domain" description="NACHT" evidence="3">
    <location>
        <begin position="617"/>
        <end position="763"/>
    </location>
</feature>
<evidence type="ECO:0000313" key="4">
    <source>
        <dbReference type="EMBL" id="KXT16871.1"/>
    </source>
</evidence>
<evidence type="ECO:0000256" key="2">
    <source>
        <dbReference type="SAM" id="MobiDB-lite"/>
    </source>
</evidence>
<dbReference type="InterPro" id="IPR007111">
    <property type="entry name" value="NACHT_NTPase"/>
</dbReference>
<protein>
    <recommendedName>
        <fullName evidence="3">NACHT domain-containing protein</fullName>
    </recommendedName>
</protein>
<evidence type="ECO:0000313" key="5">
    <source>
        <dbReference type="Proteomes" id="UP000073492"/>
    </source>
</evidence>
<feature type="region of interest" description="Disordered" evidence="2">
    <location>
        <begin position="290"/>
        <end position="465"/>
    </location>
</feature>
<dbReference type="InterPro" id="IPR056884">
    <property type="entry name" value="NPHP3-like_N"/>
</dbReference>
<dbReference type="Pfam" id="PF24883">
    <property type="entry name" value="NPHP3_N"/>
    <property type="match status" value="1"/>
</dbReference>
<dbReference type="InterPro" id="IPR036770">
    <property type="entry name" value="Ankyrin_rpt-contain_sf"/>
</dbReference>
<keyword evidence="5" id="KW-1185">Reference proteome</keyword>
<dbReference type="SUPFAM" id="SSF52540">
    <property type="entry name" value="P-loop containing nucleoside triphosphate hydrolases"/>
    <property type="match status" value="1"/>
</dbReference>
<dbReference type="Gene3D" id="3.40.50.300">
    <property type="entry name" value="P-loop containing nucleotide triphosphate hydrolases"/>
    <property type="match status" value="1"/>
</dbReference>
<dbReference type="Gene3D" id="1.25.40.20">
    <property type="entry name" value="Ankyrin repeat-containing domain"/>
    <property type="match status" value="1"/>
</dbReference>
<dbReference type="SUPFAM" id="SSF48403">
    <property type="entry name" value="Ankyrin repeat"/>
    <property type="match status" value="1"/>
</dbReference>
<dbReference type="PANTHER" id="PTHR10039:SF14">
    <property type="entry name" value="NACHT DOMAIN-CONTAINING PROTEIN"/>
    <property type="match status" value="1"/>
</dbReference>
<feature type="compositionally biased region" description="Basic and acidic residues" evidence="2">
    <location>
        <begin position="357"/>
        <end position="372"/>
    </location>
</feature>
<comment type="caution">
    <text evidence="4">The sequence shown here is derived from an EMBL/GenBank/DDBJ whole genome shotgun (WGS) entry which is preliminary data.</text>
</comment>
<dbReference type="PANTHER" id="PTHR10039">
    <property type="entry name" value="AMELOGENIN"/>
    <property type="match status" value="1"/>
</dbReference>
<dbReference type="SMART" id="SM00248">
    <property type="entry name" value="ANK"/>
    <property type="match status" value="4"/>
</dbReference>
<name>A0A139IQ24_9PEZI</name>
<sequence length="1496" mass="167565">MLDENLPAFFLKPSSTNIKHHRDFYLSHHGSDPAPAYLLQNADPSSTNLTHKNCYGAALFDAYNPEVLFGEAMARPNWTQPTLSQEEIRRHGGIAPPPQPVLPTEWVIQLYNPDQQVRIEVKEGKWGASDSYEFSMPVCSFRTPSASNLDRGQSDPASLAITPKLNFVWRKEGKLSKDLTCYMTGKSSDQATKKKSKRDPDIAIALWRSMRELTIYEPNIQRLEIEDPKGLEVVLLLGAVVLKDLYFGSKDSMRDVFNISDIPNERKLSSGGRKLSNPTRAANAVSIVGNPALSHHPPSMYGAPVTTSPAPARNDANRNALPRLETRPSGQQAPPLRRQSHPPPMADPRSQWSLDAETARLKAQQEAEAKAEARRRREREKADEAEAKRLQRQIEEEEKAARRKQAEIDKETERLRKIYGVPPQPNSSRPSSGRRYGGSNLAPIPQGRPFASSSAPPPRGSNGLYMQPAASQSVVMSGANPSSSVWSLAPGQKPAKKKSSFFGLRGGDSEDHIVQSGPGFPQAIAMDFKHHGNDYTRNAVHGGRVQFGDSYNFNQESEASKQESLRTEALRALYWTDPEVDLTKAEDRTRAGRTPGTCEWVLENEDFKAWQEAEAPQLLLITGEPGIGKTVLATFLVDHFRKESASNGSDFSYFFCMNAEARQSTGLGILRGLLWLLLRNKPALCDHLLKKFAMKGEQLFDSIESLWPVFEAVVTDDNLGSLLLQIDGLDECEEASRDFLVSRLGGLMRRGSGLKMKVVVTSRVIRTANDLASYYPGATKRITMDVGKVNKDLQRFIEYEVDDIAAQCRWDADLKAEVTEQVKNRDGGTFVWISLALKTVSRKRPYQVIDELSKLPLGLQDLYARILYEIPEDDRDIVCRVLVLVIGADMPMSLDELSIALHFYPDQSGSRAARRRLPTVKEMDHGKQCVQACAILLRVTEDIDERIVVNLFHLTLKEFLTGQQLPPDVSNYHVDQRQANNILSKISTAYLSSEELDAIAADAEKLRDMAIGRYGYRKAVSRPPETSLQHEENVPRKKILQHFMGKLLRRSKGRQEEEGGKGQKEEAIEQEEKHMLFELCKDWSEVEDRHLTLLDLAVRIQWERNEATTIKKMQPLFSDPMQGNQVGYTEEDFVFVLRLMIEDSSLAATRAMCVMWHFVRVSNTAPVFSDKSAFKFPESIAMAARSGRSDMLEAFVRLSPLDYLEPRIIFAMTLQTFVPDGKPPIQRDQDAFDLLFSAARLACIPDGSSLLHAAAAICCSYLVRRCIESGDIVYSRDALGWTPLHQLATWNWDESEAILCAHLILDADPERAGLRSIDHMKQLPLHNAAALGSLKLLQLFIDARTTPDRALFIAQDEFDQVPLHLALDGYHHRTDCSLSHCVAALLRADHEKKSLHIAEGRGILPLHVAAYRACLDCAKLLVEADVTRSTLLVQDRWKRKPVDCAQDVHKFNQEEHSEDVERSLELVEYLSKLTAAAQGIQQAGPQSVDSETESTS</sequence>
<dbReference type="PROSITE" id="PS50837">
    <property type="entry name" value="NACHT"/>
    <property type="match status" value="1"/>
</dbReference>
<dbReference type="OrthoDB" id="3648458at2759"/>
<evidence type="ECO:0000256" key="1">
    <source>
        <dbReference type="ARBA" id="ARBA00022737"/>
    </source>
</evidence>
<dbReference type="Proteomes" id="UP000073492">
    <property type="component" value="Unassembled WGS sequence"/>
</dbReference>
<feature type="compositionally biased region" description="Low complexity" evidence="2">
    <location>
        <begin position="426"/>
        <end position="439"/>
    </location>
</feature>
<proteinExistence type="predicted"/>
<feature type="compositionally biased region" description="Basic and acidic residues" evidence="2">
    <location>
        <begin position="404"/>
        <end position="416"/>
    </location>
</feature>
<organism evidence="4 5">
    <name type="scientific">Pseudocercospora musae</name>
    <dbReference type="NCBI Taxonomy" id="113226"/>
    <lineage>
        <taxon>Eukaryota</taxon>
        <taxon>Fungi</taxon>
        <taxon>Dikarya</taxon>
        <taxon>Ascomycota</taxon>
        <taxon>Pezizomycotina</taxon>
        <taxon>Dothideomycetes</taxon>
        <taxon>Dothideomycetidae</taxon>
        <taxon>Mycosphaerellales</taxon>
        <taxon>Mycosphaerellaceae</taxon>
        <taxon>Pseudocercospora</taxon>
    </lineage>
</organism>
<dbReference type="STRING" id="113226.A0A139IQ24"/>
<keyword evidence="1" id="KW-0677">Repeat</keyword>
<reference evidence="4 5" key="1">
    <citation type="submission" date="2015-07" db="EMBL/GenBank/DDBJ databases">
        <title>Comparative genomics of the Sigatoka disease complex on banana suggests a link between parallel evolutionary changes in Pseudocercospora fijiensis and Pseudocercospora eumusae and increased virulence on the banana host.</title>
        <authorList>
            <person name="Chang T.-C."/>
            <person name="Salvucci A."/>
            <person name="Crous P.W."/>
            <person name="Stergiopoulos I."/>
        </authorList>
    </citation>
    <scope>NUCLEOTIDE SEQUENCE [LARGE SCALE GENOMIC DNA]</scope>
    <source>
        <strain evidence="4 5">CBS 116634</strain>
    </source>
</reference>
<evidence type="ECO:0000259" key="3">
    <source>
        <dbReference type="PROSITE" id="PS50837"/>
    </source>
</evidence>
<dbReference type="Pfam" id="PF00023">
    <property type="entry name" value="Ank"/>
    <property type="match status" value="1"/>
</dbReference>
<dbReference type="InterPro" id="IPR027417">
    <property type="entry name" value="P-loop_NTPase"/>
</dbReference>
<dbReference type="InterPro" id="IPR002110">
    <property type="entry name" value="Ankyrin_rpt"/>
</dbReference>
<feature type="compositionally biased region" description="Basic and acidic residues" evidence="2">
    <location>
        <begin position="379"/>
        <end position="394"/>
    </location>
</feature>
<dbReference type="EMBL" id="LFZO01000029">
    <property type="protein sequence ID" value="KXT16871.1"/>
    <property type="molecule type" value="Genomic_DNA"/>
</dbReference>
<gene>
    <name evidence="4" type="ORF">AC579_6802</name>
</gene>
<accession>A0A139IQ24</accession>
<feature type="compositionally biased region" description="Low complexity" evidence="2">
    <location>
        <begin position="309"/>
        <end position="323"/>
    </location>
</feature>